<dbReference type="InterPro" id="IPR036866">
    <property type="entry name" value="RibonucZ/Hydroxyglut_hydro"/>
</dbReference>
<dbReference type="PANTHER" id="PTHR32145:SF31">
    <property type="entry name" value="FLAVIN REDUCTASE-LIKE FMN-BINDING PROTEIN"/>
    <property type="match status" value="1"/>
</dbReference>
<proteinExistence type="predicted"/>
<dbReference type="Proteomes" id="UP000001514">
    <property type="component" value="Unassembled WGS sequence"/>
</dbReference>
<gene>
    <name evidence="4" type="ORF">SELMODRAFT_270909</name>
</gene>
<dbReference type="PANTHER" id="PTHR32145">
    <property type="entry name" value="DIFLAVIN FLAVOPROTEIN A 2-RELATED"/>
    <property type="match status" value="1"/>
</dbReference>
<dbReference type="InterPro" id="IPR012349">
    <property type="entry name" value="Split_barrel_FMN-bd"/>
</dbReference>
<dbReference type="Gramene" id="EFJ27154">
    <property type="protein sequence ID" value="EFJ27154"/>
    <property type="gene ID" value="SELMODRAFT_270909"/>
</dbReference>
<keyword evidence="2" id="KW-0249">Electron transport</keyword>
<dbReference type="InterPro" id="IPR045761">
    <property type="entry name" value="ODP_dom"/>
</dbReference>
<dbReference type="EMBL" id="GL377582">
    <property type="protein sequence ID" value="EFJ27154.1"/>
    <property type="molecule type" value="Genomic_DNA"/>
</dbReference>
<name>D8RK19_SELML</name>
<dbReference type="OrthoDB" id="432169at2759"/>
<dbReference type="InterPro" id="IPR051285">
    <property type="entry name" value="NADH_oxidoreductase_modular"/>
</dbReference>
<keyword evidence="1" id="KW-0813">Transport</keyword>
<dbReference type="SUPFAM" id="SSF56281">
    <property type="entry name" value="Metallo-hydrolase/oxidoreductase"/>
    <property type="match status" value="1"/>
</dbReference>
<dbReference type="GO" id="GO:0010181">
    <property type="term" value="F:FMN binding"/>
    <property type="evidence" value="ECO:0007669"/>
    <property type="project" value="InterPro"/>
</dbReference>
<dbReference type="CDD" id="cd07709">
    <property type="entry name" value="flavodiiron_proteins_MBL-fold"/>
    <property type="match status" value="1"/>
</dbReference>
<dbReference type="Gene3D" id="2.30.110.10">
    <property type="entry name" value="Electron Transport, Fmn-binding Protein, Chain A"/>
    <property type="match status" value="1"/>
</dbReference>
<evidence type="ECO:0000256" key="1">
    <source>
        <dbReference type="ARBA" id="ARBA00022448"/>
    </source>
</evidence>
<evidence type="ECO:0000313" key="5">
    <source>
        <dbReference type="Proteomes" id="UP000001514"/>
    </source>
</evidence>
<dbReference type="Gene3D" id="3.40.50.360">
    <property type="match status" value="1"/>
</dbReference>
<dbReference type="Gene3D" id="3.60.15.10">
    <property type="entry name" value="Ribonuclease Z/Hydroxyacylglutathione hydrolase-like"/>
    <property type="match status" value="2"/>
</dbReference>
<dbReference type="InterPro" id="IPR001226">
    <property type="entry name" value="Flavodoxin_CS"/>
</dbReference>
<dbReference type="Pfam" id="PF01613">
    <property type="entry name" value="Flavin_Reduct"/>
    <property type="match status" value="1"/>
</dbReference>
<dbReference type="InterPro" id="IPR002563">
    <property type="entry name" value="Flavin_Rdtase-like_dom"/>
</dbReference>
<organism evidence="5">
    <name type="scientific">Selaginella moellendorffii</name>
    <name type="common">Spikemoss</name>
    <dbReference type="NCBI Taxonomy" id="88036"/>
    <lineage>
        <taxon>Eukaryota</taxon>
        <taxon>Viridiplantae</taxon>
        <taxon>Streptophyta</taxon>
        <taxon>Embryophyta</taxon>
        <taxon>Tracheophyta</taxon>
        <taxon>Lycopodiopsida</taxon>
        <taxon>Selaginellales</taxon>
        <taxon>Selaginellaceae</taxon>
        <taxon>Selaginella</taxon>
    </lineage>
</organism>
<sequence>MAAVSSQALHNARLLSCPQASPLLSRPRSVEAQQQHSRKLSRVCVRATKAVVSAPAQEPAPLESKKTYLRLVQLTDDTFSLRDQSLERLKFEVEYGLKAGTTDNSYIIKGQSCTALIDVPDQTFTKGHVDALAQAISMESLKYLVLGHISPKRLQTLIAIGDAIPENALPLQVYCSNPAAVQLTSSLPEEYKAKVLSINVVKSGETLDLGNGHELQFILTPTPRWPDGMCTYDPSSQLLFTQKLFSAHICTDTDFDVGGWEVFGEHWRFFYECMLGPVSKQADAALRKLPIVAQFSPPSYAGKAGVDVIKADIQYVLSGLLSPLNLSIGASAVLAKTTTDSNKELVVSAICPLHGPIVRSSVTELVREYRAWTQEKIKQIDDGLIAVIYASAYGNTAALAQAISRGISKAGLGVESLNTEDCGIEEVSALVRRSNAFVIGSPTLAGHMPTPIQNALGAILSDTTARTKPCGVFGSFGWSGEAVDEMEQKLKDAGFSFAFPAIRCKFKPTEATLQTCEESGTDIAQTVKRAKLKTKESVAQQYVLASSVEQAAGRVVGALCVLSARNGDAESAMLASWVSQASFLPPGLTVAVAKERAVESLVLPGASFVLNVLGQGKSSAISRQLLKPFKPGEPRFGALETKEASNGGKILTDAIAWLECTVQSRMEAGDHWLLYAVVENGELQDAKSLTAVHHRKTGSRY</sequence>
<evidence type="ECO:0000256" key="2">
    <source>
        <dbReference type="ARBA" id="ARBA00022982"/>
    </source>
</evidence>
<dbReference type="InParanoid" id="D8RK19"/>
<dbReference type="InterPro" id="IPR029039">
    <property type="entry name" value="Flavoprotein-like_sf"/>
</dbReference>
<feature type="domain" description="Flavodoxin-like" evidence="3">
    <location>
        <begin position="385"/>
        <end position="524"/>
    </location>
</feature>
<accession>D8RK19</accession>
<dbReference type="GO" id="GO:0009055">
    <property type="term" value="F:electron transfer activity"/>
    <property type="evidence" value="ECO:0007669"/>
    <property type="project" value="InterPro"/>
</dbReference>
<keyword evidence="5" id="KW-1185">Reference proteome</keyword>
<dbReference type="Pfam" id="PF19583">
    <property type="entry name" value="ODP"/>
    <property type="match status" value="1"/>
</dbReference>
<dbReference type="HOGENOM" id="CLU_017490_2_1_1"/>
<protein>
    <recommendedName>
        <fullName evidence="3">Flavodoxin-like domain-containing protein</fullName>
    </recommendedName>
</protein>
<dbReference type="STRING" id="88036.D8RK19"/>
<reference evidence="4 5" key="1">
    <citation type="journal article" date="2011" name="Science">
        <title>The Selaginella genome identifies genetic changes associated with the evolution of vascular plants.</title>
        <authorList>
            <person name="Banks J.A."/>
            <person name="Nishiyama T."/>
            <person name="Hasebe M."/>
            <person name="Bowman J.L."/>
            <person name="Gribskov M."/>
            <person name="dePamphilis C."/>
            <person name="Albert V.A."/>
            <person name="Aono N."/>
            <person name="Aoyama T."/>
            <person name="Ambrose B.A."/>
            <person name="Ashton N.W."/>
            <person name="Axtell M.J."/>
            <person name="Barker E."/>
            <person name="Barker M.S."/>
            <person name="Bennetzen J.L."/>
            <person name="Bonawitz N.D."/>
            <person name="Chapple C."/>
            <person name="Cheng C."/>
            <person name="Correa L.G."/>
            <person name="Dacre M."/>
            <person name="DeBarry J."/>
            <person name="Dreyer I."/>
            <person name="Elias M."/>
            <person name="Engstrom E.M."/>
            <person name="Estelle M."/>
            <person name="Feng L."/>
            <person name="Finet C."/>
            <person name="Floyd S.K."/>
            <person name="Frommer W.B."/>
            <person name="Fujita T."/>
            <person name="Gramzow L."/>
            <person name="Gutensohn M."/>
            <person name="Harholt J."/>
            <person name="Hattori M."/>
            <person name="Heyl A."/>
            <person name="Hirai T."/>
            <person name="Hiwatashi Y."/>
            <person name="Ishikawa M."/>
            <person name="Iwata M."/>
            <person name="Karol K.G."/>
            <person name="Koehler B."/>
            <person name="Kolukisaoglu U."/>
            <person name="Kubo M."/>
            <person name="Kurata T."/>
            <person name="Lalonde S."/>
            <person name="Li K."/>
            <person name="Li Y."/>
            <person name="Litt A."/>
            <person name="Lyons E."/>
            <person name="Manning G."/>
            <person name="Maruyama T."/>
            <person name="Michael T.P."/>
            <person name="Mikami K."/>
            <person name="Miyazaki S."/>
            <person name="Morinaga S."/>
            <person name="Murata T."/>
            <person name="Mueller-Roeber B."/>
            <person name="Nelson D.R."/>
            <person name="Obara M."/>
            <person name="Oguri Y."/>
            <person name="Olmstead R.G."/>
            <person name="Onodera N."/>
            <person name="Petersen B.L."/>
            <person name="Pils B."/>
            <person name="Prigge M."/>
            <person name="Rensing S.A."/>
            <person name="Riano-Pachon D.M."/>
            <person name="Roberts A.W."/>
            <person name="Sato Y."/>
            <person name="Scheller H.V."/>
            <person name="Schulz B."/>
            <person name="Schulz C."/>
            <person name="Shakirov E.V."/>
            <person name="Shibagaki N."/>
            <person name="Shinohara N."/>
            <person name="Shippen D.E."/>
            <person name="Soerensen I."/>
            <person name="Sotooka R."/>
            <person name="Sugimoto N."/>
            <person name="Sugita M."/>
            <person name="Sumikawa N."/>
            <person name="Tanurdzic M."/>
            <person name="Theissen G."/>
            <person name="Ulvskov P."/>
            <person name="Wakazuki S."/>
            <person name="Weng J.K."/>
            <person name="Willats W.W."/>
            <person name="Wipf D."/>
            <person name="Wolf P.G."/>
            <person name="Yang L."/>
            <person name="Zimmer A.D."/>
            <person name="Zhu Q."/>
            <person name="Mitros T."/>
            <person name="Hellsten U."/>
            <person name="Loque D."/>
            <person name="Otillar R."/>
            <person name="Salamov A."/>
            <person name="Schmutz J."/>
            <person name="Shapiro H."/>
            <person name="Lindquist E."/>
            <person name="Lucas S."/>
            <person name="Rokhsar D."/>
            <person name="Grigoriev I.V."/>
        </authorList>
    </citation>
    <scope>NUCLEOTIDE SEQUENCE [LARGE SCALE GENOMIC DNA]</scope>
</reference>
<dbReference type="AlphaFoldDB" id="D8RK19"/>
<dbReference type="Pfam" id="PF00258">
    <property type="entry name" value="Flavodoxin_1"/>
    <property type="match status" value="1"/>
</dbReference>
<dbReference type="InterPro" id="IPR008254">
    <property type="entry name" value="Flavodoxin/NO_synth"/>
</dbReference>
<dbReference type="SUPFAM" id="SSF50475">
    <property type="entry name" value="FMN-binding split barrel"/>
    <property type="match status" value="1"/>
</dbReference>
<dbReference type="PROSITE" id="PS50902">
    <property type="entry name" value="FLAVODOXIN_LIKE"/>
    <property type="match status" value="1"/>
</dbReference>
<dbReference type="eggNOG" id="ENOG502QVQT">
    <property type="taxonomic scope" value="Eukaryota"/>
</dbReference>
<evidence type="ECO:0000259" key="3">
    <source>
        <dbReference type="PROSITE" id="PS50902"/>
    </source>
</evidence>
<dbReference type="SMART" id="SM00903">
    <property type="entry name" value="Flavin_Reduct"/>
    <property type="match status" value="1"/>
</dbReference>
<dbReference type="KEGG" id="smo:SELMODRAFT_270909"/>
<dbReference type="PROSITE" id="PS00201">
    <property type="entry name" value="FLAVODOXIN"/>
    <property type="match status" value="1"/>
</dbReference>
<evidence type="ECO:0000313" key="4">
    <source>
        <dbReference type="EMBL" id="EFJ27154.1"/>
    </source>
</evidence>
<dbReference type="SUPFAM" id="SSF52218">
    <property type="entry name" value="Flavoproteins"/>
    <property type="match status" value="1"/>
</dbReference>
<dbReference type="OMA" id="HWVVYAT"/>